<reference evidence="1 2" key="2">
    <citation type="submission" date="2019-09" db="EMBL/GenBank/DDBJ databases">
        <title>Complete genome sequencing of four Arcobacter species reveals a diverse suite of mobile elements.</title>
        <authorList>
            <person name="Miller W.G."/>
            <person name="Yee E."/>
            <person name="Bono J.L."/>
        </authorList>
    </citation>
    <scope>NUCLEOTIDE SEQUENCE [LARGE SCALE GENOMIC DNA]</scope>
    <source>
        <strain evidence="1 2">LMG 26638</strain>
    </source>
</reference>
<evidence type="ECO:0000313" key="1">
    <source>
        <dbReference type="EMBL" id="QEP34634.1"/>
    </source>
</evidence>
<dbReference type="GO" id="GO:0047355">
    <property type="term" value="F:CDP-glycerol glycerophosphotransferase activity"/>
    <property type="evidence" value="ECO:0007669"/>
    <property type="project" value="InterPro"/>
</dbReference>
<dbReference type="RefSeq" id="WP_130233564.1">
    <property type="nucleotide sequence ID" value="NZ_BMEF01000007.1"/>
</dbReference>
<evidence type="ECO:0000313" key="2">
    <source>
        <dbReference type="Proteomes" id="UP000322726"/>
    </source>
</evidence>
<dbReference type="Gene3D" id="3.40.50.12580">
    <property type="match status" value="1"/>
</dbReference>
<dbReference type="Proteomes" id="UP000322726">
    <property type="component" value="Chromosome"/>
</dbReference>
<reference evidence="1 2" key="3">
    <citation type="submission" date="2019-09" db="EMBL/GenBank/DDBJ databases">
        <title>Taxonomic note: a critical rebuttal of the proposed division of the genus Arcobacter into six genera, emended descriptions of Arcobacter anaerophilus and the genus Arcobacter, and an assessment of genus-level boundaries for Epsilonproteobacteria using in silico genomic comparator tools.</title>
        <authorList>
            <person name="On S.L.W."/>
            <person name="Miller W.G."/>
            <person name="Biggs P."/>
            <person name="Cornelius A."/>
            <person name="Vandamme P."/>
        </authorList>
    </citation>
    <scope>NUCLEOTIDE SEQUENCE [LARGE SCALE GENOMIC DNA]</scope>
    <source>
        <strain evidence="1 2">LMG 26638</strain>
    </source>
</reference>
<protein>
    <submittedName>
        <fullName evidence="1">CDP-glycerol glycerophosphotransferase</fullName>
    </submittedName>
</protein>
<keyword evidence="1" id="KW-0808">Transferase</keyword>
<dbReference type="EMBL" id="CP035928">
    <property type="protein sequence ID" value="QEP34634.1"/>
    <property type="molecule type" value="Genomic_DNA"/>
</dbReference>
<reference evidence="2" key="1">
    <citation type="submission" date="2019-09" db="EMBL/GenBank/DDBJ databases">
        <title>Complete genome sequencing of four Arcobacter species reveals a diverse suite of mobile elements.</title>
        <authorList>
            <person name="On S.L.W."/>
            <person name="Miller W.G."/>
            <person name="Biggs P."/>
            <person name="Cornelius A."/>
            <person name="Vandamme P."/>
        </authorList>
    </citation>
    <scope>NUCLEOTIDE SEQUENCE [LARGE SCALE GENOMIC DNA]</scope>
    <source>
        <strain evidence="2">LMG 26638</strain>
    </source>
</reference>
<dbReference type="InterPro" id="IPR043148">
    <property type="entry name" value="TagF_C"/>
</dbReference>
<dbReference type="Pfam" id="PF04464">
    <property type="entry name" value="Glyphos_transf"/>
    <property type="match status" value="1"/>
</dbReference>
<organism evidence="1 2">
    <name type="scientific">Malaciobacter pacificus</name>
    <dbReference type="NCBI Taxonomy" id="1080223"/>
    <lineage>
        <taxon>Bacteria</taxon>
        <taxon>Pseudomonadati</taxon>
        <taxon>Campylobacterota</taxon>
        <taxon>Epsilonproteobacteria</taxon>
        <taxon>Campylobacterales</taxon>
        <taxon>Arcobacteraceae</taxon>
        <taxon>Malaciobacter</taxon>
    </lineage>
</organism>
<dbReference type="InterPro" id="IPR007554">
    <property type="entry name" value="Glycerophosphate_synth"/>
</dbReference>
<dbReference type="KEGG" id="apai:APAC_1526"/>
<dbReference type="GO" id="GO:0016020">
    <property type="term" value="C:membrane"/>
    <property type="evidence" value="ECO:0007669"/>
    <property type="project" value="InterPro"/>
</dbReference>
<name>A0A5C2HCS1_9BACT</name>
<keyword evidence="2" id="KW-1185">Reference proteome</keyword>
<dbReference type="OrthoDB" id="7806295at2"/>
<accession>A0A5C2HCS1</accession>
<gene>
    <name evidence="1" type="ORF">APAC_1526</name>
</gene>
<sequence>MNYKNCEVVVFFSGGVNSFYQIQQWEKPFEELSKKHKVLYVITDYEVYIKYINEQKLECIYIETFTDLIEFYQNNEFPIVLYVNNSLKNFQSIRYSRGYHIHLNHGESEKESMRSNQSQAYDYVFTVGQRGVDRYKEYLLNFDKKKFIQIGRPQLDFVSKLQFNKKKNQKVILYAPTWEATHPSMNYTSVPKYGVQLVKKILENEKNILIYKPHSALGTRNEDAKLAHEEIVNIINQSKKAHYMPEQNINDVFTIVDFTFFDNTSVMIDYLYTDKPAAYIEVLADQSINMLSQAFVTINEKNFLNLNEILKTELSSDTNKEKRNEIKKNYLGNYKKGGSTKKFINNITKYIKKRSKKIKDILK</sequence>
<proteinExistence type="predicted"/>
<dbReference type="AlphaFoldDB" id="A0A5C2HCS1"/>